<name>A0A5J4V8H6_9EUKA</name>
<feature type="compositionally biased region" description="Polar residues" evidence="1">
    <location>
        <begin position="109"/>
        <end position="127"/>
    </location>
</feature>
<dbReference type="Proteomes" id="UP000324800">
    <property type="component" value="Unassembled WGS sequence"/>
</dbReference>
<evidence type="ECO:0000313" key="2">
    <source>
        <dbReference type="EMBL" id="KAA6378796.1"/>
    </source>
</evidence>
<evidence type="ECO:0000313" key="3">
    <source>
        <dbReference type="Proteomes" id="UP000324800"/>
    </source>
</evidence>
<feature type="region of interest" description="Disordered" evidence="1">
    <location>
        <begin position="105"/>
        <end position="127"/>
    </location>
</feature>
<organism evidence="2 3">
    <name type="scientific">Streblomastix strix</name>
    <dbReference type="NCBI Taxonomy" id="222440"/>
    <lineage>
        <taxon>Eukaryota</taxon>
        <taxon>Metamonada</taxon>
        <taxon>Preaxostyla</taxon>
        <taxon>Oxymonadida</taxon>
        <taxon>Streblomastigidae</taxon>
        <taxon>Streblomastix</taxon>
    </lineage>
</organism>
<feature type="non-terminal residue" evidence="2">
    <location>
        <position position="127"/>
    </location>
</feature>
<dbReference type="AlphaFoldDB" id="A0A5J4V8H6"/>
<sequence length="127" mass="14439">MSSKGNTTIKTQIPHPNLVWIDYVDKRLTFGTVDKRNIILRQIKDLPSLPLSVMHIPTMHSLAKSQSLIGLGLDVSGILGVDQQMYKPFHDLYMNYLQSREKIKKNQLEENNQSSSVTIGSEQNEDK</sequence>
<reference evidence="2 3" key="1">
    <citation type="submission" date="2019-03" db="EMBL/GenBank/DDBJ databases">
        <title>Single cell metagenomics reveals metabolic interactions within the superorganism composed of flagellate Streblomastix strix and complex community of Bacteroidetes bacteria on its surface.</title>
        <authorList>
            <person name="Treitli S.C."/>
            <person name="Kolisko M."/>
            <person name="Husnik F."/>
            <person name="Keeling P."/>
            <person name="Hampl V."/>
        </authorList>
    </citation>
    <scope>NUCLEOTIDE SEQUENCE [LARGE SCALE GENOMIC DNA]</scope>
    <source>
        <strain evidence="2">ST1C</strain>
    </source>
</reference>
<evidence type="ECO:0000256" key="1">
    <source>
        <dbReference type="SAM" id="MobiDB-lite"/>
    </source>
</evidence>
<comment type="caution">
    <text evidence="2">The sequence shown here is derived from an EMBL/GenBank/DDBJ whole genome shotgun (WGS) entry which is preliminary data.</text>
</comment>
<gene>
    <name evidence="2" type="ORF">EZS28_025676</name>
</gene>
<proteinExistence type="predicted"/>
<accession>A0A5J4V8H6</accession>
<protein>
    <submittedName>
        <fullName evidence="2">Uncharacterized protein</fullName>
    </submittedName>
</protein>
<dbReference type="EMBL" id="SNRW01008917">
    <property type="protein sequence ID" value="KAA6378796.1"/>
    <property type="molecule type" value="Genomic_DNA"/>
</dbReference>